<organism evidence="1">
    <name type="scientific">Arundo donax</name>
    <name type="common">Giant reed</name>
    <name type="synonym">Donax arundinaceus</name>
    <dbReference type="NCBI Taxonomy" id="35708"/>
    <lineage>
        <taxon>Eukaryota</taxon>
        <taxon>Viridiplantae</taxon>
        <taxon>Streptophyta</taxon>
        <taxon>Embryophyta</taxon>
        <taxon>Tracheophyta</taxon>
        <taxon>Spermatophyta</taxon>
        <taxon>Magnoliopsida</taxon>
        <taxon>Liliopsida</taxon>
        <taxon>Poales</taxon>
        <taxon>Poaceae</taxon>
        <taxon>PACMAD clade</taxon>
        <taxon>Arundinoideae</taxon>
        <taxon>Arundineae</taxon>
        <taxon>Arundo</taxon>
    </lineage>
</organism>
<name>A0A0A9GVU9_ARUDO</name>
<protein>
    <submittedName>
        <fullName evidence="1">Uncharacterized protein</fullName>
    </submittedName>
</protein>
<reference evidence="1" key="2">
    <citation type="journal article" date="2015" name="Data Brief">
        <title>Shoot transcriptome of the giant reed, Arundo donax.</title>
        <authorList>
            <person name="Barrero R.A."/>
            <person name="Guerrero F.D."/>
            <person name="Moolhuijzen P."/>
            <person name="Goolsby J.A."/>
            <person name="Tidwell J."/>
            <person name="Bellgard S.E."/>
            <person name="Bellgard M.I."/>
        </authorList>
    </citation>
    <scope>NUCLEOTIDE SEQUENCE</scope>
    <source>
        <tissue evidence="1">Shoot tissue taken approximately 20 cm above the soil surface</tissue>
    </source>
</reference>
<reference evidence="1" key="1">
    <citation type="submission" date="2014-09" db="EMBL/GenBank/DDBJ databases">
        <authorList>
            <person name="Magalhaes I.L.F."/>
            <person name="Oliveira U."/>
            <person name="Santos F.R."/>
            <person name="Vidigal T.H.D.A."/>
            <person name="Brescovit A.D."/>
            <person name="Santos A.J."/>
        </authorList>
    </citation>
    <scope>NUCLEOTIDE SEQUENCE</scope>
    <source>
        <tissue evidence="1">Shoot tissue taken approximately 20 cm above the soil surface</tissue>
    </source>
</reference>
<evidence type="ECO:0000313" key="1">
    <source>
        <dbReference type="EMBL" id="JAE27674.1"/>
    </source>
</evidence>
<proteinExistence type="predicted"/>
<sequence length="28" mass="2924">MALEVCLSAEALARLVADEEFMAAVSIA</sequence>
<dbReference type="EMBL" id="GBRH01170222">
    <property type="protein sequence ID" value="JAE27674.1"/>
    <property type="molecule type" value="Transcribed_RNA"/>
</dbReference>
<dbReference type="AlphaFoldDB" id="A0A0A9GVU9"/>
<accession>A0A0A9GVU9</accession>